<keyword evidence="2" id="KW-0732">Signal</keyword>
<dbReference type="Proteomes" id="UP001175226">
    <property type="component" value="Unassembled WGS sequence"/>
</dbReference>
<gene>
    <name evidence="3" type="ORF">EV421DRAFT_543421</name>
</gene>
<evidence type="ECO:0000313" key="3">
    <source>
        <dbReference type="EMBL" id="KAK0443294.1"/>
    </source>
</evidence>
<evidence type="ECO:0000256" key="2">
    <source>
        <dbReference type="SAM" id="SignalP"/>
    </source>
</evidence>
<evidence type="ECO:0000313" key="4">
    <source>
        <dbReference type="Proteomes" id="UP001175226"/>
    </source>
</evidence>
<organism evidence="3 4">
    <name type="scientific">Armillaria borealis</name>
    <dbReference type="NCBI Taxonomy" id="47425"/>
    <lineage>
        <taxon>Eukaryota</taxon>
        <taxon>Fungi</taxon>
        <taxon>Dikarya</taxon>
        <taxon>Basidiomycota</taxon>
        <taxon>Agaricomycotina</taxon>
        <taxon>Agaricomycetes</taxon>
        <taxon>Agaricomycetidae</taxon>
        <taxon>Agaricales</taxon>
        <taxon>Marasmiineae</taxon>
        <taxon>Physalacriaceae</taxon>
        <taxon>Armillaria</taxon>
    </lineage>
</organism>
<evidence type="ECO:0008006" key="5">
    <source>
        <dbReference type="Google" id="ProtNLM"/>
    </source>
</evidence>
<keyword evidence="4" id="KW-1185">Reference proteome</keyword>
<protein>
    <recommendedName>
        <fullName evidence="5">Secreted protein</fullName>
    </recommendedName>
</protein>
<name>A0AA39JIW9_9AGAR</name>
<feature type="region of interest" description="Disordered" evidence="1">
    <location>
        <begin position="51"/>
        <end position="71"/>
    </location>
</feature>
<feature type="signal peptide" evidence="2">
    <location>
        <begin position="1"/>
        <end position="21"/>
    </location>
</feature>
<sequence length="94" mass="10117">MYCDAVLEIFVNLCVVTSCSATTASQYSSQRPTPTGLDTLPIRGTITQRTSYVDSYGHRTEESTSASGGMTAAAQVVVQTMERQSSSARRSEDI</sequence>
<reference evidence="3" key="1">
    <citation type="submission" date="2023-06" db="EMBL/GenBank/DDBJ databases">
        <authorList>
            <consortium name="Lawrence Berkeley National Laboratory"/>
            <person name="Ahrendt S."/>
            <person name="Sahu N."/>
            <person name="Indic B."/>
            <person name="Wong-Bajracharya J."/>
            <person name="Merenyi Z."/>
            <person name="Ke H.-M."/>
            <person name="Monk M."/>
            <person name="Kocsube S."/>
            <person name="Drula E."/>
            <person name="Lipzen A."/>
            <person name="Balint B."/>
            <person name="Henrissat B."/>
            <person name="Andreopoulos B."/>
            <person name="Martin F.M."/>
            <person name="Harder C.B."/>
            <person name="Rigling D."/>
            <person name="Ford K.L."/>
            <person name="Foster G.D."/>
            <person name="Pangilinan J."/>
            <person name="Papanicolaou A."/>
            <person name="Barry K."/>
            <person name="LaButti K."/>
            <person name="Viragh M."/>
            <person name="Koriabine M."/>
            <person name="Yan M."/>
            <person name="Riley R."/>
            <person name="Champramary S."/>
            <person name="Plett K.L."/>
            <person name="Tsai I.J."/>
            <person name="Slot J."/>
            <person name="Sipos G."/>
            <person name="Plett J."/>
            <person name="Nagy L.G."/>
            <person name="Grigoriev I.V."/>
        </authorList>
    </citation>
    <scope>NUCLEOTIDE SEQUENCE</scope>
    <source>
        <strain evidence="3">FPL87.14</strain>
    </source>
</reference>
<accession>A0AA39JIW9</accession>
<feature type="chain" id="PRO_5041362754" description="Secreted protein" evidence="2">
    <location>
        <begin position="22"/>
        <end position="94"/>
    </location>
</feature>
<comment type="caution">
    <text evidence="3">The sequence shown here is derived from an EMBL/GenBank/DDBJ whole genome shotgun (WGS) entry which is preliminary data.</text>
</comment>
<dbReference type="AlphaFoldDB" id="A0AA39JIW9"/>
<dbReference type="EMBL" id="JAUEPT010000023">
    <property type="protein sequence ID" value="KAK0443294.1"/>
    <property type="molecule type" value="Genomic_DNA"/>
</dbReference>
<feature type="region of interest" description="Disordered" evidence="1">
    <location>
        <begin position="25"/>
        <end position="44"/>
    </location>
</feature>
<proteinExistence type="predicted"/>
<evidence type="ECO:0000256" key="1">
    <source>
        <dbReference type="SAM" id="MobiDB-lite"/>
    </source>
</evidence>